<evidence type="ECO:0000259" key="16">
    <source>
        <dbReference type="PROSITE" id="PS50011"/>
    </source>
</evidence>
<evidence type="ECO:0000256" key="11">
    <source>
        <dbReference type="ARBA" id="ARBA00023180"/>
    </source>
</evidence>
<keyword evidence="2" id="KW-0723">Serine/threonine-protein kinase</keyword>
<keyword evidence="8 12" id="KW-0067">ATP-binding</keyword>
<proteinExistence type="predicted"/>
<keyword evidence="18" id="KW-1185">Reference proteome</keyword>
<keyword evidence="9 14" id="KW-1133">Transmembrane helix</keyword>
<dbReference type="FunFam" id="2.60.120.430:FF:000005">
    <property type="entry name" value="Putative receptor-like protein kinase"/>
    <property type="match status" value="1"/>
</dbReference>
<dbReference type="FunFam" id="2.60.120.430:FF:000013">
    <property type="entry name" value="Putative receptor-like protein kinase"/>
    <property type="match status" value="1"/>
</dbReference>
<dbReference type="GO" id="GO:0005524">
    <property type="term" value="F:ATP binding"/>
    <property type="evidence" value="ECO:0007669"/>
    <property type="project" value="UniProtKB-UniRule"/>
</dbReference>
<accession>A0AAV1RR55</accession>
<keyword evidence="6 12" id="KW-0547">Nucleotide-binding</keyword>
<dbReference type="InterPro" id="IPR017441">
    <property type="entry name" value="Protein_kinase_ATP_BS"/>
</dbReference>
<feature type="region of interest" description="Disordered" evidence="13">
    <location>
        <begin position="452"/>
        <end position="471"/>
    </location>
</feature>
<dbReference type="Gene3D" id="3.30.200.20">
    <property type="entry name" value="Phosphorylase Kinase, domain 1"/>
    <property type="match status" value="1"/>
</dbReference>
<keyword evidence="5 15" id="KW-0732">Signal</keyword>
<dbReference type="InterPro" id="IPR000719">
    <property type="entry name" value="Prot_kinase_dom"/>
</dbReference>
<dbReference type="GO" id="GO:0009506">
    <property type="term" value="C:plasmodesma"/>
    <property type="evidence" value="ECO:0007669"/>
    <property type="project" value="TreeGrafter"/>
</dbReference>
<evidence type="ECO:0000256" key="9">
    <source>
        <dbReference type="ARBA" id="ARBA00022989"/>
    </source>
</evidence>
<dbReference type="PANTHER" id="PTHR27003">
    <property type="entry name" value="OS07G0166700 PROTEIN"/>
    <property type="match status" value="1"/>
</dbReference>
<dbReference type="InterPro" id="IPR045272">
    <property type="entry name" value="ANXUR1/2-like"/>
</dbReference>
<evidence type="ECO:0000256" key="4">
    <source>
        <dbReference type="ARBA" id="ARBA00022692"/>
    </source>
</evidence>
<dbReference type="InterPro" id="IPR024788">
    <property type="entry name" value="Malectin-like_Carb-bd_dom"/>
</dbReference>
<gene>
    <name evidence="17" type="ORF">DCAF_LOCUS12787</name>
</gene>
<evidence type="ECO:0000256" key="3">
    <source>
        <dbReference type="ARBA" id="ARBA00022679"/>
    </source>
</evidence>
<keyword evidence="3" id="KW-0808">Transferase</keyword>
<evidence type="ECO:0000256" key="7">
    <source>
        <dbReference type="ARBA" id="ARBA00022777"/>
    </source>
</evidence>
<feature type="domain" description="Protein kinase" evidence="16">
    <location>
        <begin position="497"/>
        <end position="770"/>
    </location>
</feature>
<dbReference type="PROSITE" id="PS50011">
    <property type="entry name" value="PROTEIN_KINASE_DOM"/>
    <property type="match status" value="1"/>
</dbReference>
<evidence type="ECO:0000313" key="18">
    <source>
        <dbReference type="Proteomes" id="UP001314170"/>
    </source>
</evidence>
<evidence type="ECO:0000256" key="1">
    <source>
        <dbReference type="ARBA" id="ARBA00004479"/>
    </source>
</evidence>
<evidence type="ECO:0000256" key="13">
    <source>
        <dbReference type="SAM" id="MobiDB-lite"/>
    </source>
</evidence>
<evidence type="ECO:0000256" key="15">
    <source>
        <dbReference type="SAM" id="SignalP"/>
    </source>
</evidence>
<evidence type="ECO:0000256" key="10">
    <source>
        <dbReference type="ARBA" id="ARBA00023136"/>
    </source>
</evidence>
<dbReference type="Gene3D" id="2.60.120.430">
    <property type="entry name" value="Galactose-binding lectin"/>
    <property type="match status" value="2"/>
</dbReference>
<dbReference type="InterPro" id="IPR011009">
    <property type="entry name" value="Kinase-like_dom_sf"/>
</dbReference>
<dbReference type="PANTHER" id="PTHR27003:SF398">
    <property type="entry name" value="PROTEIN KINASE DOMAIN-CONTAINING PROTEIN"/>
    <property type="match status" value="1"/>
</dbReference>
<feature type="chain" id="PRO_5043584194" description="Protein kinase domain-containing protein" evidence="15">
    <location>
        <begin position="33"/>
        <end position="839"/>
    </location>
</feature>
<evidence type="ECO:0000256" key="14">
    <source>
        <dbReference type="SAM" id="Phobius"/>
    </source>
</evidence>
<dbReference type="PROSITE" id="PS00107">
    <property type="entry name" value="PROTEIN_KINASE_ATP"/>
    <property type="match status" value="1"/>
</dbReference>
<dbReference type="InterPro" id="IPR008271">
    <property type="entry name" value="Ser/Thr_kinase_AS"/>
</dbReference>
<dbReference type="PROSITE" id="PS00108">
    <property type="entry name" value="PROTEIN_KINASE_ST"/>
    <property type="match status" value="1"/>
</dbReference>
<keyword evidence="4 14" id="KW-0812">Transmembrane</keyword>
<name>A0AAV1RR55_9ROSI</name>
<keyword evidence="7" id="KW-0418">Kinase</keyword>
<feature type="transmembrane region" description="Helical" evidence="14">
    <location>
        <begin position="412"/>
        <end position="435"/>
    </location>
</feature>
<dbReference type="Gene3D" id="1.10.510.10">
    <property type="entry name" value="Transferase(Phosphotransferase) domain 1"/>
    <property type="match status" value="1"/>
</dbReference>
<evidence type="ECO:0000256" key="8">
    <source>
        <dbReference type="ARBA" id="ARBA00022840"/>
    </source>
</evidence>
<dbReference type="Proteomes" id="UP001314170">
    <property type="component" value="Unassembled WGS sequence"/>
</dbReference>
<comment type="caution">
    <text evidence="17">The sequence shown here is derived from an EMBL/GenBank/DDBJ whole genome shotgun (WGS) entry which is preliminary data.</text>
</comment>
<protein>
    <recommendedName>
        <fullName evidence="16">Protein kinase domain-containing protein</fullName>
    </recommendedName>
</protein>
<dbReference type="FunFam" id="1.10.510.10:FF:000252">
    <property type="entry name" value="Receptor-like protein kinase FERONIA"/>
    <property type="match status" value="1"/>
</dbReference>
<keyword evidence="10 14" id="KW-0472">Membrane</keyword>
<reference evidence="17 18" key="1">
    <citation type="submission" date="2024-01" db="EMBL/GenBank/DDBJ databases">
        <authorList>
            <person name="Waweru B."/>
        </authorList>
    </citation>
    <scope>NUCLEOTIDE SEQUENCE [LARGE SCALE GENOMIC DNA]</scope>
</reference>
<dbReference type="InterPro" id="IPR001245">
    <property type="entry name" value="Ser-Thr/Tyr_kinase_cat_dom"/>
</dbReference>
<dbReference type="SUPFAM" id="SSF56112">
    <property type="entry name" value="Protein kinase-like (PK-like)"/>
    <property type="match status" value="1"/>
</dbReference>
<dbReference type="AlphaFoldDB" id="A0AAV1RR55"/>
<evidence type="ECO:0000256" key="6">
    <source>
        <dbReference type="ARBA" id="ARBA00022741"/>
    </source>
</evidence>
<evidence type="ECO:0000256" key="5">
    <source>
        <dbReference type="ARBA" id="ARBA00022729"/>
    </source>
</evidence>
<dbReference type="EMBL" id="CAWUPB010001108">
    <property type="protein sequence ID" value="CAK7337749.1"/>
    <property type="molecule type" value="Genomic_DNA"/>
</dbReference>
<feature type="binding site" evidence="12">
    <location>
        <position position="525"/>
    </location>
    <ligand>
        <name>ATP</name>
        <dbReference type="ChEBI" id="CHEBI:30616"/>
    </ligand>
</feature>
<sequence>MEMIQSHKIRYPLPSLLFLLYFLSLHKLPSLAYTVPDKYFINCGSDTNITTSGRIFAGDLTSGNSASVTFTRQSSPVKDIDKSTATPPLYQTARIFRQKSFYEFVISSAGTYLVRLHFFAFSSSAYLPTAIFDVSASKFSLLDNFSVPNNPNSPLIKEFFIRISVGKFPIYFTPQRSSLAFVNAIELFLVPDNFIPSVAQHISPAGSNSDYKDIVSKALLTIHRINVGGLTLTPENDTLWRYWVPDDSYLYSPDTAKNSRFYSSKPRYVEGASEYVAPDLVYQTAKEVNINSTRASNNFNVTWSFNVSKNCKNFVRVHFCDIVSPSPGALLRFNFYIYSNFSLQINPYGSISQLAAAFYFDFVVDSDDSGLINISIGPRQDSEDQTAFLNGLEIMEIMGELTRRSEPKKTSIFVVVGSVLGGLILICILAFVLCLRRCRKQKAVETLDWSPAPAHRGRTSHSTGQTPEGPIMGSLTPNLNLGLKISFAEIQFATNNFDMKKRIGNGGFGTVFRGTLSNGTEVAVKRSEPGSHQGLPEFQTEIIVLSMIRHRHLVSLIGYCDESSEMILVYEFMEKGTLRDHLYNSALPSLAWKQRLEICIGAAKGLQYLHRGSSGVFIHRDVKSTNILLDENYVAKVADFGLSRLLGPPDQTHVSTAVKGTFGYLDPDYFRTQQLTEKSDVYSFGVVLLEVLCARPALNTLLPQEQVNLAEWAMFCKNKGTLEQIVDASIRSEINPNSLTKFVSTAERCLEEYGADRPHMGDVLWDLEYALQLQRTARAREPHEDSTTDASALLALPNIQNLPSLSMSMEGDYLPMLGKDHSNSLEIEVFSQLRIDDAR</sequence>
<evidence type="ECO:0000256" key="12">
    <source>
        <dbReference type="PROSITE-ProRule" id="PRU10141"/>
    </source>
</evidence>
<dbReference type="GO" id="GO:0004674">
    <property type="term" value="F:protein serine/threonine kinase activity"/>
    <property type="evidence" value="ECO:0007669"/>
    <property type="project" value="UniProtKB-KW"/>
</dbReference>
<evidence type="ECO:0000256" key="2">
    <source>
        <dbReference type="ARBA" id="ARBA00022527"/>
    </source>
</evidence>
<organism evidence="17 18">
    <name type="scientific">Dovyalis caffra</name>
    <dbReference type="NCBI Taxonomy" id="77055"/>
    <lineage>
        <taxon>Eukaryota</taxon>
        <taxon>Viridiplantae</taxon>
        <taxon>Streptophyta</taxon>
        <taxon>Embryophyta</taxon>
        <taxon>Tracheophyta</taxon>
        <taxon>Spermatophyta</taxon>
        <taxon>Magnoliopsida</taxon>
        <taxon>eudicotyledons</taxon>
        <taxon>Gunneridae</taxon>
        <taxon>Pentapetalae</taxon>
        <taxon>rosids</taxon>
        <taxon>fabids</taxon>
        <taxon>Malpighiales</taxon>
        <taxon>Salicaceae</taxon>
        <taxon>Flacourtieae</taxon>
        <taxon>Dovyalis</taxon>
    </lineage>
</organism>
<comment type="subcellular location">
    <subcellularLocation>
        <location evidence="1">Membrane</location>
        <topology evidence="1">Single-pass type I membrane protein</topology>
    </subcellularLocation>
</comment>
<feature type="signal peptide" evidence="15">
    <location>
        <begin position="1"/>
        <end position="32"/>
    </location>
</feature>
<dbReference type="GO" id="GO:0005886">
    <property type="term" value="C:plasma membrane"/>
    <property type="evidence" value="ECO:0007669"/>
    <property type="project" value="TreeGrafter"/>
</dbReference>
<keyword evidence="11" id="KW-0325">Glycoprotein</keyword>
<dbReference type="GO" id="GO:0004714">
    <property type="term" value="F:transmembrane receptor protein tyrosine kinase activity"/>
    <property type="evidence" value="ECO:0007669"/>
    <property type="project" value="InterPro"/>
</dbReference>
<evidence type="ECO:0000313" key="17">
    <source>
        <dbReference type="EMBL" id="CAK7337749.1"/>
    </source>
</evidence>
<dbReference type="Pfam" id="PF07714">
    <property type="entry name" value="PK_Tyr_Ser-Thr"/>
    <property type="match status" value="1"/>
</dbReference>
<dbReference type="FunFam" id="3.30.200.20:FF:000039">
    <property type="entry name" value="receptor-like protein kinase FERONIA"/>
    <property type="match status" value="1"/>
</dbReference>
<dbReference type="SMART" id="SM00220">
    <property type="entry name" value="S_TKc"/>
    <property type="match status" value="1"/>
</dbReference>
<dbReference type="Pfam" id="PF12819">
    <property type="entry name" value="Malectin_like"/>
    <property type="match status" value="1"/>
</dbReference>
<dbReference type="CDD" id="cd14066">
    <property type="entry name" value="STKc_IRAK"/>
    <property type="match status" value="1"/>
</dbReference>